<reference evidence="6" key="1">
    <citation type="submission" date="2022-08" db="EMBL/GenBank/DDBJ databases">
        <title>Novel sulphate-reducing endosymbionts in the free-living metamonad Anaeramoeba.</title>
        <authorList>
            <person name="Jerlstrom-Hultqvist J."/>
            <person name="Cepicka I."/>
            <person name="Gallot-Lavallee L."/>
            <person name="Salas-Leiva D."/>
            <person name="Curtis B.A."/>
            <person name="Zahonova K."/>
            <person name="Pipaliya S."/>
            <person name="Dacks J."/>
            <person name="Roger A.J."/>
        </authorList>
    </citation>
    <scope>NUCLEOTIDE SEQUENCE</scope>
    <source>
        <strain evidence="6">Busselton2</strain>
    </source>
</reference>
<feature type="transmembrane region" description="Helical" evidence="5">
    <location>
        <begin position="46"/>
        <end position="67"/>
    </location>
</feature>
<keyword evidence="6" id="KW-0675">Receptor</keyword>
<keyword evidence="2 5" id="KW-0812">Transmembrane</keyword>
<evidence type="ECO:0000256" key="3">
    <source>
        <dbReference type="ARBA" id="ARBA00022989"/>
    </source>
</evidence>
<dbReference type="Gene3D" id="1.20.1070.10">
    <property type="entry name" value="Rhodopsin 7-helix transmembrane proteins"/>
    <property type="match status" value="1"/>
</dbReference>
<evidence type="ECO:0000256" key="1">
    <source>
        <dbReference type="ARBA" id="ARBA00004141"/>
    </source>
</evidence>
<keyword evidence="3 5" id="KW-1133">Transmembrane helix</keyword>
<dbReference type="GO" id="GO:0005886">
    <property type="term" value="C:plasma membrane"/>
    <property type="evidence" value="ECO:0007669"/>
    <property type="project" value="TreeGrafter"/>
</dbReference>
<evidence type="ECO:0000313" key="7">
    <source>
        <dbReference type="Proteomes" id="UP001146793"/>
    </source>
</evidence>
<dbReference type="GO" id="GO:0004930">
    <property type="term" value="F:G protein-coupled receptor activity"/>
    <property type="evidence" value="ECO:0007669"/>
    <property type="project" value="TreeGrafter"/>
</dbReference>
<feature type="transmembrane region" description="Helical" evidence="5">
    <location>
        <begin position="154"/>
        <end position="174"/>
    </location>
</feature>
<comment type="subcellular location">
    <subcellularLocation>
        <location evidence="1">Membrane</location>
        <topology evidence="1">Multi-pass membrane protein</topology>
    </subcellularLocation>
</comment>
<protein>
    <submittedName>
        <fullName evidence="6">G protein-coupled receptor</fullName>
    </submittedName>
</protein>
<evidence type="ECO:0000256" key="5">
    <source>
        <dbReference type="SAM" id="Phobius"/>
    </source>
</evidence>
<sequence>MIFPLLAGTSPETIGTFIGAPLSIIGAILTFWFSKYVSYKTFPFKHYLTVLSFFDFTMGVILCWVGQNKRLLIATLYIPYWFFVIVCLIFAIMLSKYYIQHPNHDLNTKSKIRRWLLFPVLLLLSAIWTSAKRIRQLINPHADDLGWLDFCQGFFSPLIGFFDFVLFYISDPIIRREVMESFNKKSELDNDKLMDNLIENNSEDTSKTSSSESELLI</sequence>
<feature type="transmembrane region" description="Helical" evidence="5">
    <location>
        <begin position="14"/>
        <end position="34"/>
    </location>
</feature>
<evidence type="ECO:0000313" key="6">
    <source>
        <dbReference type="EMBL" id="KAJ3446565.1"/>
    </source>
</evidence>
<dbReference type="PANTHER" id="PTHR23112">
    <property type="entry name" value="G PROTEIN-COUPLED RECEPTOR 157-RELATED"/>
    <property type="match status" value="1"/>
</dbReference>
<dbReference type="EMBL" id="JANTQA010000020">
    <property type="protein sequence ID" value="KAJ3446565.1"/>
    <property type="molecule type" value="Genomic_DNA"/>
</dbReference>
<feature type="transmembrane region" description="Helical" evidence="5">
    <location>
        <begin position="73"/>
        <end position="94"/>
    </location>
</feature>
<dbReference type="PANTHER" id="PTHR23112:SF0">
    <property type="entry name" value="TRANSMEMBRANE PROTEIN 116"/>
    <property type="match status" value="1"/>
</dbReference>
<dbReference type="Proteomes" id="UP001146793">
    <property type="component" value="Unassembled WGS sequence"/>
</dbReference>
<keyword evidence="4 5" id="KW-0472">Membrane</keyword>
<proteinExistence type="predicted"/>
<dbReference type="AlphaFoldDB" id="A0AAV8A1E8"/>
<evidence type="ECO:0000256" key="4">
    <source>
        <dbReference type="ARBA" id="ARBA00023136"/>
    </source>
</evidence>
<name>A0AAV8A1E8_9EUKA</name>
<evidence type="ECO:0000256" key="2">
    <source>
        <dbReference type="ARBA" id="ARBA00022692"/>
    </source>
</evidence>
<organism evidence="6 7">
    <name type="scientific">Anaeramoeba flamelloides</name>
    <dbReference type="NCBI Taxonomy" id="1746091"/>
    <lineage>
        <taxon>Eukaryota</taxon>
        <taxon>Metamonada</taxon>
        <taxon>Anaeramoebidae</taxon>
        <taxon>Anaeramoeba</taxon>
    </lineage>
</organism>
<gene>
    <name evidence="6" type="ORF">M0812_08376</name>
</gene>
<comment type="caution">
    <text evidence="6">The sequence shown here is derived from an EMBL/GenBank/DDBJ whole genome shotgun (WGS) entry which is preliminary data.</text>
</comment>
<feature type="transmembrane region" description="Helical" evidence="5">
    <location>
        <begin position="115"/>
        <end position="134"/>
    </location>
</feature>
<accession>A0AAV8A1E8</accession>
<dbReference type="GO" id="GO:0007189">
    <property type="term" value="P:adenylate cyclase-activating G protein-coupled receptor signaling pathway"/>
    <property type="evidence" value="ECO:0007669"/>
    <property type="project" value="TreeGrafter"/>
</dbReference>